<feature type="domain" description="Amidase" evidence="1">
    <location>
        <begin position="22"/>
        <end position="180"/>
    </location>
</feature>
<dbReference type="PANTHER" id="PTHR46310">
    <property type="entry name" value="AMIDASE 1"/>
    <property type="match status" value="1"/>
</dbReference>
<dbReference type="AlphaFoldDB" id="A0AAE2ZIN3"/>
<accession>A0AAE2ZIN3</accession>
<reference evidence="2" key="1">
    <citation type="submission" date="2021-08" db="EMBL/GenBank/DDBJ databases">
        <title>Hoeflea bacterium WL0058 sp. nov., isolated from the sediment.</title>
        <authorList>
            <person name="Wang L."/>
            <person name="Zhang D."/>
        </authorList>
    </citation>
    <scope>NUCLEOTIDE SEQUENCE</scope>
    <source>
        <strain evidence="2">WL0058</strain>
    </source>
</reference>
<dbReference type="PROSITE" id="PS00571">
    <property type="entry name" value="AMIDASES"/>
    <property type="match status" value="1"/>
</dbReference>
<sequence>MHRTACSAFVPGERLDIAATGAGVLSGKTFGVKDLIDVEGRRTGGGNPVWRAAASGAAKHADAVRLLLAAGARCVGKTVTDELAFSLEGANAHYGTPVNPRNPDWLPGGSSSGSAVAVATGQCDFSLGTDTGGSVRAPAAFCGVYGFRPSHGAVSIEGVLPFAPSYDTVGWFARDARLLREIGETLLPAANAPAVHRVRLVEDALDHVEKAVADDMVHAGGAIATDDPVKLFNEFPLAELSATYQTVQGYEINRSLGARIAEIRPDFGASIKARFESVRRIGEGEYGEALKVRQAFARHLVRVCPADTALILPVSPVAWLTHEETEETLGEFYGRALGLNAVAGHSGAPLVQLGAASGGRGIACSLLGAPGADRALLDLTERLSGQFRSDHA</sequence>
<dbReference type="EMBL" id="JAICBX010000002">
    <property type="protein sequence ID" value="MBW8637188.1"/>
    <property type="molecule type" value="Genomic_DNA"/>
</dbReference>
<dbReference type="Gene3D" id="3.90.1300.10">
    <property type="entry name" value="Amidase signature (AS) domain"/>
    <property type="match status" value="1"/>
</dbReference>
<protein>
    <submittedName>
        <fullName evidence="2">Amidase</fullName>
    </submittedName>
</protein>
<dbReference type="Proteomes" id="UP001196509">
    <property type="component" value="Unassembled WGS sequence"/>
</dbReference>
<name>A0AAE2ZIN3_9HYPH</name>
<keyword evidence="3" id="KW-1185">Reference proteome</keyword>
<evidence type="ECO:0000313" key="3">
    <source>
        <dbReference type="Proteomes" id="UP001196509"/>
    </source>
</evidence>
<dbReference type="InterPro" id="IPR023631">
    <property type="entry name" value="Amidase_dom"/>
</dbReference>
<gene>
    <name evidence="2" type="ORF">K1W69_08315</name>
</gene>
<dbReference type="InterPro" id="IPR020556">
    <property type="entry name" value="Amidase_CS"/>
</dbReference>
<comment type="caution">
    <text evidence="2">The sequence shown here is derived from an EMBL/GenBank/DDBJ whole genome shotgun (WGS) entry which is preliminary data.</text>
</comment>
<evidence type="ECO:0000313" key="2">
    <source>
        <dbReference type="EMBL" id="MBW8637188.1"/>
    </source>
</evidence>
<dbReference type="SUPFAM" id="SSF75304">
    <property type="entry name" value="Amidase signature (AS) enzymes"/>
    <property type="match status" value="1"/>
</dbReference>
<proteinExistence type="predicted"/>
<dbReference type="PANTHER" id="PTHR46310:SF7">
    <property type="entry name" value="AMIDASE 1"/>
    <property type="match status" value="1"/>
</dbReference>
<dbReference type="InterPro" id="IPR036928">
    <property type="entry name" value="AS_sf"/>
</dbReference>
<evidence type="ECO:0000259" key="1">
    <source>
        <dbReference type="Pfam" id="PF01425"/>
    </source>
</evidence>
<dbReference type="Pfam" id="PF01425">
    <property type="entry name" value="Amidase"/>
    <property type="match status" value="1"/>
</dbReference>
<organism evidence="2 3">
    <name type="scientific">Flavimaribacter sediminis</name>
    <dbReference type="NCBI Taxonomy" id="2865987"/>
    <lineage>
        <taxon>Bacteria</taxon>
        <taxon>Pseudomonadati</taxon>
        <taxon>Pseudomonadota</taxon>
        <taxon>Alphaproteobacteria</taxon>
        <taxon>Hyphomicrobiales</taxon>
        <taxon>Rhizobiaceae</taxon>
        <taxon>Flavimaribacter</taxon>
    </lineage>
</organism>